<reference evidence="2 3" key="4">
    <citation type="journal article" date="2011" name="BMC Genomics">
        <title>RNA-Seq improves annotation of protein-coding genes in the cucumber genome.</title>
        <authorList>
            <person name="Li Z."/>
            <person name="Zhang Z."/>
            <person name="Yan P."/>
            <person name="Huang S."/>
            <person name="Fei Z."/>
            <person name="Lin K."/>
        </authorList>
    </citation>
    <scope>NUCLEOTIDE SEQUENCE [LARGE SCALE GENOMIC DNA]</scope>
    <source>
        <strain evidence="3">cv. 9930</strain>
    </source>
</reference>
<dbReference type="Gramene" id="KGN47961">
    <property type="protein sequence ID" value="KGN47961"/>
    <property type="gene ID" value="Csa_6G421060"/>
</dbReference>
<keyword evidence="3" id="KW-1185">Reference proteome</keyword>
<proteinExistence type="predicted"/>
<dbReference type="Proteomes" id="UP000029981">
    <property type="component" value="Chromosome 6"/>
</dbReference>
<dbReference type="AlphaFoldDB" id="A0A0A0KJM3"/>
<dbReference type="EMBL" id="CM002927">
    <property type="protein sequence ID" value="KGN47961.1"/>
    <property type="molecule type" value="Genomic_DNA"/>
</dbReference>
<accession>A0A0A0KJM3</accession>
<name>A0A0A0KJM3_CUCSA</name>
<evidence type="ECO:0000256" key="1">
    <source>
        <dbReference type="SAM" id="Phobius"/>
    </source>
</evidence>
<evidence type="ECO:0000313" key="2">
    <source>
        <dbReference type="EMBL" id="KGN47961.1"/>
    </source>
</evidence>
<reference evidence="2 3" key="3">
    <citation type="journal article" date="2010" name="BMC Genomics">
        <title>Transcriptome sequencing and comparative analysis of cucumber flowers with different sex types.</title>
        <authorList>
            <person name="Guo S."/>
            <person name="Zheng Y."/>
            <person name="Joung J.G."/>
            <person name="Liu S."/>
            <person name="Zhang Z."/>
            <person name="Crasta O.R."/>
            <person name="Sobral B.W."/>
            <person name="Xu Y."/>
            <person name="Huang S."/>
            <person name="Fei Z."/>
        </authorList>
    </citation>
    <scope>NUCLEOTIDE SEQUENCE [LARGE SCALE GENOMIC DNA]</scope>
    <source>
        <strain evidence="3">cv. 9930</strain>
    </source>
</reference>
<evidence type="ECO:0000313" key="3">
    <source>
        <dbReference type="Proteomes" id="UP000029981"/>
    </source>
</evidence>
<reference evidence="2 3" key="1">
    <citation type="journal article" date="2009" name="Nat. Genet.">
        <title>The genome of the cucumber, Cucumis sativus L.</title>
        <authorList>
            <person name="Huang S."/>
            <person name="Li R."/>
            <person name="Zhang Z."/>
            <person name="Li L."/>
            <person name="Gu X."/>
            <person name="Fan W."/>
            <person name="Lucas W.J."/>
            <person name="Wang X."/>
            <person name="Xie B."/>
            <person name="Ni P."/>
            <person name="Ren Y."/>
            <person name="Zhu H."/>
            <person name="Li J."/>
            <person name="Lin K."/>
            <person name="Jin W."/>
            <person name="Fei Z."/>
            <person name="Li G."/>
            <person name="Staub J."/>
            <person name="Kilian A."/>
            <person name="van der Vossen E.A."/>
            <person name="Wu Y."/>
            <person name="Guo J."/>
            <person name="He J."/>
            <person name="Jia Z."/>
            <person name="Ren Y."/>
            <person name="Tian G."/>
            <person name="Lu Y."/>
            <person name="Ruan J."/>
            <person name="Qian W."/>
            <person name="Wang M."/>
            <person name="Huang Q."/>
            <person name="Li B."/>
            <person name="Xuan Z."/>
            <person name="Cao J."/>
            <person name="Asan"/>
            <person name="Wu Z."/>
            <person name="Zhang J."/>
            <person name="Cai Q."/>
            <person name="Bai Y."/>
            <person name="Zhao B."/>
            <person name="Han Y."/>
            <person name="Li Y."/>
            <person name="Li X."/>
            <person name="Wang S."/>
            <person name="Shi Q."/>
            <person name="Liu S."/>
            <person name="Cho W.K."/>
            <person name="Kim J.Y."/>
            <person name="Xu Y."/>
            <person name="Heller-Uszynska K."/>
            <person name="Miao H."/>
            <person name="Cheng Z."/>
            <person name="Zhang S."/>
            <person name="Wu J."/>
            <person name="Yang Y."/>
            <person name="Kang H."/>
            <person name="Li M."/>
            <person name="Liang H."/>
            <person name="Ren X."/>
            <person name="Shi Z."/>
            <person name="Wen M."/>
            <person name="Jian M."/>
            <person name="Yang H."/>
            <person name="Zhang G."/>
            <person name="Yang Z."/>
            <person name="Chen R."/>
            <person name="Liu S."/>
            <person name="Li J."/>
            <person name="Ma L."/>
            <person name="Liu H."/>
            <person name="Zhou Y."/>
            <person name="Zhao J."/>
            <person name="Fang X."/>
            <person name="Li G."/>
            <person name="Fang L."/>
            <person name="Li Y."/>
            <person name="Liu D."/>
            <person name="Zheng H."/>
            <person name="Zhang Y."/>
            <person name="Qin N."/>
            <person name="Li Z."/>
            <person name="Yang G."/>
            <person name="Yang S."/>
            <person name="Bolund L."/>
            <person name="Kristiansen K."/>
            <person name="Zheng H."/>
            <person name="Li S."/>
            <person name="Zhang X."/>
            <person name="Yang H."/>
            <person name="Wang J."/>
            <person name="Sun R."/>
            <person name="Zhang B."/>
            <person name="Jiang S."/>
            <person name="Wang J."/>
            <person name="Du Y."/>
            <person name="Li S."/>
        </authorList>
    </citation>
    <scope>NUCLEOTIDE SEQUENCE [LARGE SCALE GENOMIC DNA]</scope>
    <source>
        <strain evidence="3">cv. 9930</strain>
    </source>
</reference>
<reference evidence="2 3" key="2">
    <citation type="journal article" date="2009" name="PLoS ONE">
        <title>An integrated genetic and cytogenetic map of the cucumber genome.</title>
        <authorList>
            <person name="Ren Y."/>
            <person name="Zhang Z."/>
            <person name="Liu J."/>
            <person name="Staub J.E."/>
            <person name="Han Y."/>
            <person name="Cheng Z."/>
            <person name="Li X."/>
            <person name="Lu J."/>
            <person name="Miao H."/>
            <person name="Kang H."/>
            <person name="Xie B."/>
            <person name="Gu X."/>
            <person name="Wang X."/>
            <person name="Du Y."/>
            <person name="Jin W."/>
            <person name="Huang S."/>
        </authorList>
    </citation>
    <scope>NUCLEOTIDE SEQUENCE [LARGE SCALE GENOMIC DNA]</scope>
    <source>
        <strain evidence="3">cv. 9930</strain>
    </source>
</reference>
<sequence>MTLQKAARSQGVRLMVSIRQLIRLPIRFYPGTSWFMGDFSGRESSSSSMISPRVVDLKRVSEDFIIFFFLFVFYFRFDATSAIAKGGDRRCSD</sequence>
<keyword evidence="1" id="KW-0812">Transmembrane</keyword>
<keyword evidence="1" id="KW-0472">Membrane</keyword>
<feature type="transmembrane region" description="Helical" evidence="1">
    <location>
        <begin position="64"/>
        <end position="84"/>
    </location>
</feature>
<organism evidence="2 3">
    <name type="scientific">Cucumis sativus</name>
    <name type="common">Cucumber</name>
    <dbReference type="NCBI Taxonomy" id="3659"/>
    <lineage>
        <taxon>Eukaryota</taxon>
        <taxon>Viridiplantae</taxon>
        <taxon>Streptophyta</taxon>
        <taxon>Embryophyta</taxon>
        <taxon>Tracheophyta</taxon>
        <taxon>Spermatophyta</taxon>
        <taxon>Magnoliopsida</taxon>
        <taxon>eudicotyledons</taxon>
        <taxon>Gunneridae</taxon>
        <taxon>Pentapetalae</taxon>
        <taxon>rosids</taxon>
        <taxon>fabids</taxon>
        <taxon>Cucurbitales</taxon>
        <taxon>Cucurbitaceae</taxon>
        <taxon>Benincaseae</taxon>
        <taxon>Cucumis</taxon>
    </lineage>
</organism>
<gene>
    <name evidence="2" type="ORF">Csa_6G421060</name>
</gene>
<keyword evidence="1" id="KW-1133">Transmembrane helix</keyword>
<protein>
    <submittedName>
        <fullName evidence="2">Uncharacterized protein</fullName>
    </submittedName>
</protein>